<keyword evidence="1" id="KW-0812">Transmembrane</keyword>
<keyword evidence="1" id="KW-0472">Membrane</keyword>
<name>A0A369TSJ4_9RHOB</name>
<reference evidence="2 3" key="1">
    <citation type="submission" date="2018-07" db="EMBL/GenBank/DDBJ databases">
        <title>Thalassococcus profundi sp. nov., a marine bacterium isolated from deep seawater of Okinawa Trough.</title>
        <authorList>
            <person name="Yu M."/>
        </authorList>
    </citation>
    <scope>NUCLEOTIDE SEQUENCE [LARGE SCALE GENOMIC DNA]</scope>
    <source>
        <strain evidence="2 3">WRAS1</strain>
    </source>
</reference>
<evidence type="ECO:0000313" key="3">
    <source>
        <dbReference type="Proteomes" id="UP000253977"/>
    </source>
</evidence>
<organism evidence="2 3">
    <name type="scientific">Thalassococcus profundi</name>
    <dbReference type="NCBI Taxonomy" id="2282382"/>
    <lineage>
        <taxon>Bacteria</taxon>
        <taxon>Pseudomonadati</taxon>
        <taxon>Pseudomonadota</taxon>
        <taxon>Alphaproteobacteria</taxon>
        <taxon>Rhodobacterales</taxon>
        <taxon>Roseobacteraceae</taxon>
        <taxon>Thalassococcus</taxon>
    </lineage>
</organism>
<dbReference type="RefSeq" id="WP_114509496.1">
    <property type="nucleotide sequence ID" value="NZ_QPMK01000002.1"/>
</dbReference>
<protein>
    <submittedName>
        <fullName evidence="2">Uncharacterized protein</fullName>
    </submittedName>
</protein>
<evidence type="ECO:0000256" key="1">
    <source>
        <dbReference type="SAM" id="Phobius"/>
    </source>
</evidence>
<sequence>MSVSGIVFLSLGGLIFAAWAFQMFALLFAMRRRVAARTGRMFPGVGDSLAGWREFLTAPEHRVTRRRLGLTTLALFAWIALNALALRP</sequence>
<keyword evidence="3" id="KW-1185">Reference proteome</keyword>
<gene>
    <name evidence="2" type="ORF">DU478_03245</name>
</gene>
<accession>A0A369TSJ4</accession>
<dbReference type="OrthoDB" id="7726121at2"/>
<evidence type="ECO:0000313" key="2">
    <source>
        <dbReference type="EMBL" id="RDD67684.1"/>
    </source>
</evidence>
<proteinExistence type="predicted"/>
<feature type="transmembrane region" description="Helical" evidence="1">
    <location>
        <begin position="6"/>
        <end position="30"/>
    </location>
</feature>
<dbReference type="AlphaFoldDB" id="A0A369TSJ4"/>
<dbReference type="Proteomes" id="UP000253977">
    <property type="component" value="Unassembled WGS sequence"/>
</dbReference>
<dbReference type="EMBL" id="QPMK01000002">
    <property type="protein sequence ID" value="RDD67684.1"/>
    <property type="molecule type" value="Genomic_DNA"/>
</dbReference>
<feature type="transmembrane region" description="Helical" evidence="1">
    <location>
        <begin position="68"/>
        <end position="86"/>
    </location>
</feature>
<comment type="caution">
    <text evidence="2">The sequence shown here is derived from an EMBL/GenBank/DDBJ whole genome shotgun (WGS) entry which is preliminary data.</text>
</comment>
<keyword evidence="1" id="KW-1133">Transmembrane helix</keyword>